<evidence type="ECO:0000256" key="3">
    <source>
        <dbReference type="ARBA" id="ARBA00022763"/>
    </source>
</evidence>
<protein>
    <recommendedName>
        <fullName evidence="2">DNA repair protein SWI5 homolog</fullName>
    </recommendedName>
    <alternativeName>
        <fullName evidence="5">Protein SAE3 homolog</fullName>
    </alternativeName>
</protein>
<evidence type="ECO:0000256" key="5">
    <source>
        <dbReference type="ARBA" id="ARBA00030081"/>
    </source>
</evidence>
<keyword evidence="10" id="KW-1185">Reference proteome</keyword>
<dbReference type="Gene3D" id="1.20.5.170">
    <property type="match status" value="1"/>
</dbReference>
<dbReference type="PANTHER" id="PTHR28529">
    <property type="entry name" value="DNA REPAIR PROTEIN SWI5 HOMOLOG"/>
    <property type="match status" value="1"/>
</dbReference>
<evidence type="ECO:0000256" key="2">
    <source>
        <dbReference type="ARBA" id="ARBA00019825"/>
    </source>
</evidence>
<dbReference type="RefSeq" id="XP_020913222.1">
    <property type="nucleotide sequence ID" value="XM_021057563.2"/>
</dbReference>
<dbReference type="InterPro" id="IPR010760">
    <property type="entry name" value="DNA-repair_Swi5"/>
</dbReference>
<organism evidence="9 10">
    <name type="scientific">Exaiptasia diaphana</name>
    <name type="common">Tropical sea anemone</name>
    <name type="synonym">Aiptasia pulchella</name>
    <dbReference type="NCBI Taxonomy" id="2652724"/>
    <lineage>
        <taxon>Eukaryota</taxon>
        <taxon>Metazoa</taxon>
        <taxon>Cnidaria</taxon>
        <taxon>Anthozoa</taxon>
        <taxon>Hexacorallia</taxon>
        <taxon>Actiniaria</taxon>
        <taxon>Aiptasiidae</taxon>
        <taxon>Exaiptasia</taxon>
    </lineage>
</organism>
<dbReference type="Proteomes" id="UP000887567">
    <property type="component" value="Unplaced"/>
</dbReference>
<dbReference type="GO" id="GO:0034974">
    <property type="term" value="C:Swi5-Swi2 complex"/>
    <property type="evidence" value="ECO:0007669"/>
    <property type="project" value="TreeGrafter"/>
</dbReference>
<reference evidence="9" key="1">
    <citation type="submission" date="2022-11" db="UniProtKB">
        <authorList>
            <consortium name="EnsemblMetazoa"/>
        </authorList>
    </citation>
    <scope>IDENTIFICATION</scope>
</reference>
<dbReference type="AlphaFoldDB" id="A0A913Y1Y5"/>
<proteinExistence type="inferred from homology"/>
<dbReference type="GeneID" id="110250908"/>
<evidence type="ECO:0000256" key="6">
    <source>
        <dbReference type="ARBA" id="ARBA00059338"/>
    </source>
</evidence>
<dbReference type="OrthoDB" id="255837at2759"/>
<dbReference type="OMA" id="VSSNCHA"/>
<dbReference type="FunFam" id="1.20.5.170:FF:000056">
    <property type="entry name" value="DNA repair protein SWI5 homolog"/>
    <property type="match status" value="1"/>
</dbReference>
<accession>A0A913Y1Y5</accession>
<dbReference type="Pfam" id="PF07061">
    <property type="entry name" value="Swi5"/>
    <property type="match status" value="1"/>
</dbReference>
<evidence type="ECO:0000256" key="8">
    <source>
        <dbReference type="SAM" id="MobiDB-lite"/>
    </source>
</evidence>
<keyword evidence="4" id="KW-0234">DNA repair</keyword>
<dbReference type="RefSeq" id="XP_020913221.1">
    <property type="nucleotide sequence ID" value="XM_021057562.2"/>
</dbReference>
<dbReference type="RefSeq" id="XP_020913224.1">
    <property type="nucleotide sequence ID" value="XM_021057565.2"/>
</dbReference>
<dbReference type="KEGG" id="epa:110250908"/>
<comment type="similarity">
    <text evidence="1">Belongs to the SWI5/SAE3 family.</text>
</comment>
<name>A0A913Y1Y5_EXADI</name>
<comment type="function">
    <text evidence="6">Component of the SWI5-SFR1 complex, a complex required for double-strand break repair via homologous recombination.</text>
</comment>
<sequence length="124" mass="14132">MNKPSGGTPLPGKRPISNQRTPRSGMRLKQPFKSPVHAKEQSTSPKLSRAQEMLILQRKIESLDEEISLLQQEYDVDELQEHIDKLHEYNDIKDVGQMLIGKLAEIDGKTTKSLYEEFGLDIDD</sequence>
<dbReference type="EnsemblMetazoa" id="XM_021057563.2">
    <property type="protein sequence ID" value="XP_020913222.1"/>
    <property type="gene ID" value="LOC110250908"/>
</dbReference>
<evidence type="ECO:0000256" key="7">
    <source>
        <dbReference type="SAM" id="Coils"/>
    </source>
</evidence>
<evidence type="ECO:0000313" key="10">
    <source>
        <dbReference type="Proteomes" id="UP000887567"/>
    </source>
</evidence>
<dbReference type="PANTHER" id="PTHR28529:SF2">
    <property type="entry name" value="DNA REPAIR PROTEIN SWI5 HOMOLOG"/>
    <property type="match status" value="1"/>
</dbReference>
<dbReference type="EnsemblMetazoa" id="XM_021057562.2">
    <property type="protein sequence ID" value="XP_020913221.1"/>
    <property type="gene ID" value="LOC110250908"/>
</dbReference>
<feature type="coiled-coil region" evidence="7">
    <location>
        <begin position="53"/>
        <end position="80"/>
    </location>
</feature>
<dbReference type="GO" id="GO:0032798">
    <property type="term" value="C:Swi5-Sfr1 complex"/>
    <property type="evidence" value="ECO:0007669"/>
    <property type="project" value="TreeGrafter"/>
</dbReference>
<feature type="region of interest" description="Disordered" evidence="8">
    <location>
        <begin position="1"/>
        <end position="48"/>
    </location>
</feature>
<evidence type="ECO:0000256" key="4">
    <source>
        <dbReference type="ARBA" id="ARBA00023204"/>
    </source>
</evidence>
<dbReference type="GO" id="GO:0000724">
    <property type="term" value="P:double-strand break repair via homologous recombination"/>
    <property type="evidence" value="ECO:0007669"/>
    <property type="project" value="UniProtKB-ARBA"/>
</dbReference>
<keyword evidence="3" id="KW-0227">DNA damage</keyword>
<evidence type="ECO:0000256" key="1">
    <source>
        <dbReference type="ARBA" id="ARBA00008060"/>
    </source>
</evidence>
<dbReference type="EnsemblMetazoa" id="XM_021057565.2">
    <property type="protein sequence ID" value="XP_020913224.1"/>
    <property type="gene ID" value="LOC110250908"/>
</dbReference>
<evidence type="ECO:0000313" key="9">
    <source>
        <dbReference type="EnsemblMetazoa" id="XP_020913224.1"/>
    </source>
</evidence>
<keyword evidence="7" id="KW-0175">Coiled coil</keyword>